<dbReference type="AlphaFoldDB" id="A0A410JY02"/>
<dbReference type="PROSITE" id="PS51257">
    <property type="entry name" value="PROKAR_LIPOPROTEIN"/>
    <property type="match status" value="1"/>
</dbReference>
<keyword evidence="3" id="KW-1185">Reference proteome</keyword>
<protein>
    <submittedName>
        <fullName evidence="2">Cation:proton antiporter</fullName>
    </submittedName>
</protein>
<keyword evidence="1" id="KW-1133">Transmembrane helix</keyword>
<dbReference type="Pfam" id="PF03334">
    <property type="entry name" value="PhaG_MnhG_YufB"/>
    <property type="match status" value="1"/>
</dbReference>
<keyword evidence="1" id="KW-0812">Transmembrane</keyword>
<dbReference type="NCBIfam" id="TIGR01300">
    <property type="entry name" value="CPA3_mnhG_phaG"/>
    <property type="match status" value="1"/>
</dbReference>
<proteinExistence type="predicted"/>
<gene>
    <name evidence="2" type="ORF">EP073_05810</name>
</gene>
<organism evidence="2 3">
    <name type="scientific">Geovibrio thiophilus</name>
    <dbReference type="NCBI Taxonomy" id="139438"/>
    <lineage>
        <taxon>Bacteria</taxon>
        <taxon>Pseudomonadati</taxon>
        <taxon>Deferribacterota</taxon>
        <taxon>Deferribacteres</taxon>
        <taxon>Deferribacterales</taxon>
        <taxon>Geovibrionaceae</taxon>
        <taxon>Geovibrio</taxon>
    </lineage>
</organism>
<dbReference type="EMBL" id="CP035108">
    <property type="protein sequence ID" value="QAR32938.1"/>
    <property type="molecule type" value="Genomic_DNA"/>
</dbReference>
<reference evidence="2 3" key="1">
    <citation type="submission" date="2019-01" db="EMBL/GenBank/DDBJ databases">
        <title>Geovibrio thiophilus DSM 11263, complete genome.</title>
        <authorList>
            <person name="Spring S."/>
            <person name="Bunk B."/>
            <person name="Sproer C."/>
        </authorList>
    </citation>
    <scope>NUCLEOTIDE SEQUENCE [LARGE SCALE GENOMIC DNA]</scope>
    <source>
        <strain evidence="2 3">DSM 11263</strain>
    </source>
</reference>
<dbReference type="GO" id="GO:0015385">
    <property type="term" value="F:sodium:proton antiporter activity"/>
    <property type="evidence" value="ECO:0007669"/>
    <property type="project" value="TreeGrafter"/>
</dbReference>
<evidence type="ECO:0000313" key="3">
    <source>
        <dbReference type="Proteomes" id="UP000287502"/>
    </source>
</evidence>
<evidence type="ECO:0000313" key="2">
    <source>
        <dbReference type="EMBL" id="QAR32938.1"/>
    </source>
</evidence>
<dbReference type="Proteomes" id="UP000287502">
    <property type="component" value="Chromosome"/>
</dbReference>
<dbReference type="InterPro" id="IPR005133">
    <property type="entry name" value="PhaG_MnhG_YufB"/>
</dbReference>
<evidence type="ECO:0000256" key="1">
    <source>
        <dbReference type="SAM" id="Phobius"/>
    </source>
</evidence>
<dbReference type="OrthoDB" id="9806575at2"/>
<dbReference type="KEGG" id="gtl:EP073_05810"/>
<accession>A0A410JY02</accession>
<sequence>MEIKLILSGIFIFVGCFFVITASIGILRLPGFYLRLHAGSKADSLGQTLVIIGLIIYEGFNILSLKMLFVIIFIYIANPTAAHAIAKAAWVEGLKPWRKRND</sequence>
<keyword evidence="1" id="KW-0472">Membrane</keyword>
<feature type="transmembrane region" description="Helical" evidence="1">
    <location>
        <begin position="48"/>
        <end position="77"/>
    </location>
</feature>
<dbReference type="RefSeq" id="WP_128466224.1">
    <property type="nucleotide sequence ID" value="NZ_CP035108.1"/>
</dbReference>
<feature type="transmembrane region" description="Helical" evidence="1">
    <location>
        <begin position="6"/>
        <end position="27"/>
    </location>
</feature>
<name>A0A410JY02_9BACT</name>
<dbReference type="PANTHER" id="PTHR34703:SF1">
    <property type="entry name" value="ANTIPORTER SUBUNIT MNHG2-RELATED"/>
    <property type="match status" value="1"/>
</dbReference>
<dbReference type="PANTHER" id="PTHR34703">
    <property type="entry name" value="ANTIPORTER SUBUNIT MNHG2-RELATED"/>
    <property type="match status" value="1"/>
</dbReference>